<dbReference type="InterPro" id="IPR036291">
    <property type="entry name" value="NAD(P)-bd_dom_sf"/>
</dbReference>
<evidence type="ECO:0000313" key="8">
    <source>
        <dbReference type="EMBL" id="KAJ5414927.1"/>
    </source>
</evidence>
<dbReference type="GO" id="GO:0008677">
    <property type="term" value="F:2-dehydropantoate 2-reductase activity"/>
    <property type="evidence" value="ECO:0007669"/>
    <property type="project" value="UniProtKB-EC"/>
</dbReference>
<name>A0A9W9WCS9_9EURO</name>
<gene>
    <name evidence="8" type="ORF">N7509_000025</name>
</gene>
<accession>A0A9W9WCS9</accession>
<organism evidence="8 9">
    <name type="scientific">Penicillium cosmopolitanum</name>
    <dbReference type="NCBI Taxonomy" id="1131564"/>
    <lineage>
        <taxon>Eukaryota</taxon>
        <taxon>Fungi</taxon>
        <taxon>Dikarya</taxon>
        <taxon>Ascomycota</taxon>
        <taxon>Pezizomycotina</taxon>
        <taxon>Eurotiomycetes</taxon>
        <taxon>Eurotiomycetidae</taxon>
        <taxon>Eurotiales</taxon>
        <taxon>Aspergillaceae</taxon>
        <taxon>Penicillium</taxon>
    </lineage>
</organism>
<dbReference type="Gene3D" id="3.40.50.720">
    <property type="entry name" value="NAD(P)-binding Rossmann-like Domain"/>
    <property type="match status" value="1"/>
</dbReference>
<dbReference type="InterPro" id="IPR050838">
    <property type="entry name" value="Ketopantoate_reductase"/>
</dbReference>
<dbReference type="NCBIfam" id="TIGR00745">
    <property type="entry name" value="apbA_panE"/>
    <property type="match status" value="1"/>
</dbReference>
<dbReference type="GO" id="GO:0050661">
    <property type="term" value="F:NADP binding"/>
    <property type="evidence" value="ECO:0007669"/>
    <property type="project" value="TreeGrafter"/>
</dbReference>
<evidence type="ECO:0000256" key="5">
    <source>
        <dbReference type="ARBA" id="ARBA00032024"/>
    </source>
</evidence>
<comment type="similarity">
    <text evidence="1">Belongs to the ketopantoate reductase family.</text>
</comment>
<dbReference type="InterPro" id="IPR008927">
    <property type="entry name" value="6-PGluconate_DH-like_C_sf"/>
</dbReference>
<evidence type="ECO:0000259" key="6">
    <source>
        <dbReference type="Pfam" id="PF02558"/>
    </source>
</evidence>
<protein>
    <recommendedName>
        <fullName evidence="2">2-dehydropantoate 2-reductase</fullName>
        <ecNumber evidence="2">1.1.1.169</ecNumber>
    </recommendedName>
    <alternativeName>
        <fullName evidence="5">Ketopantoate reductase</fullName>
    </alternativeName>
</protein>
<keyword evidence="4" id="KW-0560">Oxidoreductase</keyword>
<proteinExistence type="inferred from homology"/>
<dbReference type="InterPro" id="IPR003710">
    <property type="entry name" value="ApbA"/>
</dbReference>
<dbReference type="SUPFAM" id="SSF48179">
    <property type="entry name" value="6-phosphogluconate dehydrogenase C-terminal domain-like"/>
    <property type="match status" value="1"/>
</dbReference>
<keyword evidence="3" id="KW-0521">NADP</keyword>
<dbReference type="Pfam" id="PF02558">
    <property type="entry name" value="ApbA"/>
    <property type="match status" value="1"/>
</dbReference>
<evidence type="ECO:0000259" key="7">
    <source>
        <dbReference type="Pfam" id="PF08546"/>
    </source>
</evidence>
<dbReference type="AlphaFoldDB" id="A0A9W9WCS9"/>
<dbReference type="RefSeq" id="XP_056494773.1">
    <property type="nucleotide sequence ID" value="XM_056624672.1"/>
</dbReference>
<dbReference type="EC" id="1.1.1.169" evidence="2"/>
<dbReference type="Proteomes" id="UP001147747">
    <property type="component" value="Unassembled WGS sequence"/>
</dbReference>
<dbReference type="InterPro" id="IPR013332">
    <property type="entry name" value="KPR_N"/>
</dbReference>
<dbReference type="GO" id="GO:0005739">
    <property type="term" value="C:mitochondrion"/>
    <property type="evidence" value="ECO:0007669"/>
    <property type="project" value="TreeGrafter"/>
</dbReference>
<reference evidence="8" key="2">
    <citation type="journal article" date="2023" name="IMA Fungus">
        <title>Comparative genomic study of the Penicillium genus elucidates a diverse pangenome and 15 lateral gene transfer events.</title>
        <authorList>
            <person name="Petersen C."/>
            <person name="Sorensen T."/>
            <person name="Nielsen M.R."/>
            <person name="Sondergaard T.E."/>
            <person name="Sorensen J.L."/>
            <person name="Fitzpatrick D.A."/>
            <person name="Frisvad J.C."/>
            <person name="Nielsen K.L."/>
        </authorList>
    </citation>
    <scope>NUCLEOTIDE SEQUENCE</scope>
    <source>
        <strain evidence="8">IBT 29677</strain>
    </source>
</reference>
<reference evidence="8" key="1">
    <citation type="submission" date="2022-12" db="EMBL/GenBank/DDBJ databases">
        <authorList>
            <person name="Petersen C."/>
        </authorList>
    </citation>
    <scope>NUCLEOTIDE SEQUENCE</scope>
    <source>
        <strain evidence="8">IBT 29677</strain>
    </source>
</reference>
<dbReference type="SUPFAM" id="SSF51735">
    <property type="entry name" value="NAD(P)-binding Rossmann-fold domains"/>
    <property type="match status" value="1"/>
</dbReference>
<dbReference type="OrthoDB" id="73846at2759"/>
<evidence type="ECO:0000256" key="2">
    <source>
        <dbReference type="ARBA" id="ARBA00013014"/>
    </source>
</evidence>
<dbReference type="InterPro" id="IPR013752">
    <property type="entry name" value="KPA_reductase"/>
</dbReference>
<evidence type="ECO:0000256" key="3">
    <source>
        <dbReference type="ARBA" id="ARBA00022857"/>
    </source>
</evidence>
<feature type="domain" description="Ketopantoate reductase N-terminal" evidence="6">
    <location>
        <begin position="8"/>
        <end position="162"/>
    </location>
</feature>
<feature type="domain" description="Ketopantoate reductase C-terminal" evidence="7">
    <location>
        <begin position="205"/>
        <end position="335"/>
    </location>
</feature>
<comment type="caution">
    <text evidence="8">The sequence shown here is derived from an EMBL/GenBank/DDBJ whole genome shotgun (WGS) entry which is preliminary data.</text>
</comment>
<dbReference type="EMBL" id="JAPZBU010000001">
    <property type="protein sequence ID" value="KAJ5414927.1"/>
    <property type="molecule type" value="Genomic_DNA"/>
</dbReference>
<dbReference type="Gene3D" id="1.10.1040.10">
    <property type="entry name" value="N-(1-d-carboxylethyl)-l-norvaline Dehydrogenase, domain 2"/>
    <property type="match status" value="1"/>
</dbReference>
<dbReference type="PANTHER" id="PTHR43765">
    <property type="entry name" value="2-DEHYDROPANTOATE 2-REDUCTASE-RELATED"/>
    <property type="match status" value="1"/>
</dbReference>
<dbReference type="Pfam" id="PF08546">
    <property type="entry name" value="ApbA_C"/>
    <property type="match status" value="1"/>
</dbReference>
<evidence type="ECO:0000313" key="9">
    <source>
        <dbReference type="Proteomes" id="UP001147747"/>
    </source>
</evidence>
<dbReference type="InterPro" id="IPR013328">
    <property type="entry name" value="6PGD_dom2"/>
</dbReference>
<sequence length="351" mass="39366">MTSAQTTHIIGLGSIGSFVAHSLRSLPNPPSVTLLVHRSNLYEELASKGWKLGLRLGENGDLQEEGEFDAEMLGESSDSHPIYNLIVAVKASATVSALEPIRHRLGSHSTICLFQNGLGQVEDLNKRMFPDISTRPTYIFGIMRHGVYLRSSTEVVLASSNGCAAVGIVRNEEFSSRPSQPQFLLDVLLKSPVLRCEKMEWPHLLREQLLKLAANCVLNPLTALLDVRNGDIKDNRDLWPLHCRLLKEISMVYGKLPELQNLPRDLAHFSVELLENVLLDTINKTARNSSSMREDIRKGRETEIEYINGWIVRRGRELGIDCVANESITQLVLAKSHQDGRDKNFQIWKAK</sequence>
<evidence type="ECO:0000256" key="1">
    <source>
        <dbReference type="ARBA" id="ARBA00007870"/>
    </source>
</evidence>
<dbReference type="PANTHER" id="PTHR43765:SF2">
    <property type="entry name" value="2-DEHYDROPANTOATE 2-REDUCTASE"/>
    <property type="match status" value="1"/>
</dbReference>
<dbReference type="GeneID" id="81363652"/>
<keyword evidence="9" id="KW-1185">Reference proteome</keyword>
<evidence type="ECO:0000256" key="4">
    <source>
        <dbReference type="ARBA" id="ARBA00023002"/>
    </source>
</evidence>
<dbReference type="GO" id="GO:0015940">
    <property type="term" value="P:pantothenate biosynthetic process"/>
    <property type="evidence" value="ECO:0007669"/>
    <property type="project" value="InterPro"/>
</dbReference>